<name>A0A7W3PPG9_9MICO</name>
<dbReference type="InterPro" id="IPR012353">
    <property type="entry name" value="UCP015244"/>
</dbReference>
<comment type="caution">
    <text evidence="4">The sequence shown here is derived from an EMBL/GenBank/DDBJ whole genome shotgun (WGS) entry which is preliminary data.</text>
</comment>
<dbReference type="SUPFAM" id="SSF53187">
    <property type="entry name" value="Zn-dependent exopeptidases"/>
    <property type="match status" value="1"/>
</dbReference>
<dbReference type="InterPro" id="IPR032622">
    <property type="entry name" value="UCP01524_HTH"/>
</dbReference>
<protein>
    <submittedName>
        <fullName evidence="4">Aminopeptidase-like protein</fullName>
    </submittedName>
</protein>
<keyword evidence="4" id="KW-0645">Protease</keyword>
<feature type="domain" description="DUF4910" evidence="3">
    <location>
        <begin position="9"/>
        <end position="349"/>
    </location>
</feature>
<evidence type="ECO:0000259" key="3">
    <source>
        <dbReference type="Pfam" id="PF16254"/>
    </source>
</evidence>
<keyword evidence="4" id="KW-0378">Hydrolase</keyword>
<feature type="domain" description="UCP01524 winged helix-turn-helix" evidence="2">
    <location>
        <begin position="352"/>
        <end position="424"/>
    </location>
</feature>
<dbReference type="Pfam" id="PF16254">
    <property type="entry name" value="DUF4910"/>
    <property type="match status" value="1"/>
</dbReference>
<dbReference type="InterPro" id="IPR036388">
    <property type="entry name" value="WH-like_DNA-bd_sf"/>
</dbReference>
<sequence length="428" mass="47842">MIDSGLTMHGWVADLMPICRSLSGDGVRETLKYFGALQPSLEIKEVPTGTTVADWIVPKEWRIREAYVETIEGLRVIDFAESNLHVVGYSTPVNMTMTLAELESHLHTLPDQPSAIPYVTSYYAENWGFCLSQIQRDDLGSGPFHVVIDSELFDGNLTYGELVIPGFSSEEILISTYVCHPSMANNELSGPAVSIALSRWLESLESRHFTYRILLIPETIGSIIYISQNLENLKKNVKAGWVLTCIGDNRTYSFVPSRLGNTLSDRISKKILQDRQLDYIEYSFLDRGSDERQWCWPGVDLPIASLMRSKYAEYPEYHTSLDDLTVVTPEGLEGGLSMMMDAIELAEGNWRWASTTLGEPQLGKRGLYPTISTKKSAGIVKDLKNVLTFADGNHDVIAISDLSGVSSKVVRSVFVTLENHALVERFEQ</sequence>
<organism evidence="4 5">
    <name type="scientific">Alpinimonas psychrophila</name>
    <dbReference type="NCBI Taxonomy" id="748908"/>
    <lineage>
        <taxon>Bacteria</taxon>
        <taxon>Bacillati</taxon>
        <taxon>Actinomycetota</taxon>
        <taxon>Actinomycetes</taxon>
        <taxon>Micrococcales</taxon>
        <taxon>Microbacteriaceae</taxon>
        <taxon>Alpinimonas</taxon>
    </lineage>
</organism>
<keyword evidence="4" id="KW-0031">Aminopeptidase</keyword>
<proteinExistence type="predicted"/>
<evidence type="ECO:0000259" key="1">
    <source>
        <dbReference type="Pfam" id="PF09940"/>
    </source>
</evidence>
<dbReference type="Proteomes" id="UP000524237">
    <property type="component" value="Unassembled WGS sequence"/>
</dbReference>
<dbReference type="InterPro" id="IPR032610">
    <property type="entry name" value="DUF2172"/>
</dbReference>
<dbReference type="Gene3D" id="3.40.630.10">
    <property type="entry name" value="Zn peptidases"/>
    <property type="match status" value="1"/>
</dbReference>
<accession>A0A7W3PPG9</accession>
<evidence type="ECO:0000313" key="5">
    <source>
        <dbReference type="Proteomes" id="UP000524237"/>
    </source>
</evidence>
<dbReference type="AlphaFoldDB" id="A0A7W3PPG9"/>
<reference evidence="4 5" key="1">
    <citation type="submission" date="2020-07" db="EMBL/GenBank/DDBJ databases">
        <title>Sequencing the genomes of 1000 actinobacteria strains.</title>
        <authorList>
            <person name="Klenk H.-P."/>
        </authorList>
    </citation>
    <scope>NUCLEOTIDE SEQUENCE [LARGE SCALE GENOMIC DNA]</scope>
    <source>
        <strain evidence="4 5">DSM 23737</strain>
    </source>
</reference>
<dbReference type="Pfam" id="PF09940">
    <property type="entry name" value="DUF2172"/>
    <property type="match status" value="1"/>
</dbReference>
<evidence type="ECO:0000313" key="4">
    <source>
        <dbReference type="EMBL" id="MBA8829261.1"/>
    </source>
</evidence>
<dbReference type="RefSeq" id="WP_220475879.1">
    <property type="nucleotide sequence ID" value="NZ_JACGWU010000003.1"/>
</dbReference>
<dbReference type="Gene3D" id="1.10.10.10">
    <property type="entry name" value="Winged helix-like DNA-binding domain superfamily/Winged helix DNA-binding domain"/>
    <property type="match status" value="1"/>
</dbReference>
<dbReference type="GO" id="GO:0004177">
    <property type="term" value="F:aminopeptidase activity"/>
    <property type="evidence" value="ECO:0007669"/>
    <property type="project" value="UniProtKB-KW"/>
</dbReference>
<gene>
    <name evidence="4" type="ORF">FB555_001364</name>
</gene>
<evidence type="ECO:0000259" key="2">
    <source>
        <dbReference type="Pfam" id="PF16221"/>
    </source>
</evidence>
<dbReference type="Gene3D" id="3.50.30.90">
    <property type="match status" value="1"/>
</dbReference>
<dbReference type="EMBL" id="JACGWU010000003">
    <property type="protein sequence ID" value="MBA8829261.1"/>
    <property type="molecule type" value="Genomic_DNA"/>
</dbReference>
<feature type="domain" description="DUF2172" evidence="1">
    <location>
        <begin position="60"/>
        <end position="151"/>
    </location>
</feature>
<keyword evidence="5" id="KW-1185">Reference proteome</keyword>
<dbReference type="PIRSF" id="PIRSF015244">
    <property type="entry name" value="UCP015244"/>
    <property type="match status" value="1"/>
</dbReference>
<dbReference type="Pfam" id="PF16221">
    <property type="entry name" value="HTH_47"/>
    <property type="match status" value="1"/>
</dbReference>
<dbReference type="InterPro" id="IPR032589">
    <property type="entry name" value="DUF4910"/>
</dbReference>